<keyword evidence="1" id="KW-0472">Membrane</keyword>
<dbReference type="PANTHER" id="PTHR32385">
    <property type="entry name" value="MANNOSYL PHOSPHORYLINOSITOL CERAMIDE SYNTHASE"/>
    <property type="match status" value="1"/>
</dbReference>
<dbReference type="InterPro" id="IPR029044">
    <property type="entry name" value="Nucleotide-diphossugar_trans"/>
</dbReference>
<proteinExistence type="predicted"/>
<dbReference type="GO" id="GO:0051999">
    <property type="term" value="P:mannosyl-inositol phosphorylceramide biosynthetic process"/>
    <property type="evidence" value="ECO:0007669"/>
    <property type="project" value="TreeGrafter"/>
</dbReference>
<dbReference type="InterPro" id="IPR051706">
    <property type="entry name" value="Glycosyltransferase_domain"/>
</dbReference>
<dbReference type="SUPFAM" id="SSF53448">
    <property type="entry name" value="Nucleotide-diphospho-sugar transferases"/>
    <property type="match status" value="1"/>
</dbReference>
<feature type="transmembrane region" description="Helical" evidence="1">
    <location>
        <begin position="44"/>
        <end position="61"/>
    </location>
</feature>
<evidence type="ECO:0000256" key="1">
    <source>
        <dbReference type="SAM" id="Phobius"/>
    </source>
</evidence>
<evidence type="ECO:0000313" key="3">
    <source>
        <dbReference type="Proteomes" id="UP001186944"/>
    </source>
</evidence>
<keyword evidence="1" id="KW-0812">Transmembrane</keyword>
<accession>A0AA89BWY7</accession>
<dbReference type="PANTHER" id="PTHR32385:SF15">
    <property type="entry name" value="INOSITOL PHOSPHOCERAMIDE MANNOSYLTRANSFERASE 1"/>
    <property type="match status" value="1"/>
</dbReference>
<protein>
    <submittedName>
        <fullName evidence="2">Uncharacterized protein</fullName>
    </submittedName>
</protein>
<sequence>MTQHEIGRYVVVHHYGGIYADLDVERIGDIHDLLEVIFLKKQRVILHLGNLNLAGNVFFAAPKRHPFLEHVMFGLSESNRWYIIPYLNVMFTTGATYFHGCYRNYRYKGEMLVLADSNEYVLHHRASSWLRWDGEVIVWFDKRRFIVKISLILLVLCTGIKIYFVLKKMRIQSKEESETIFKQQK</sequence>
<dbReference type="AlphaFoldDB" id="A0AA89BWY7"/>
<dbReference type="GO" id="GO:0000030">
    <property type="term" value="F:mannosyltransferase activity"/>
    <property type="evidence" value="ECO:0007669"/>
    <property type="project" value="TreeGrafter"/>
</dbReference>
<name>A0AA89BWY7_PINIB</name>
<feature type="transmembrane region" description="Helical" evidence="1">
    <location>
        <begin position="81"/>
        <end position="102"/>
    </location>
</feature>
<dbReference type="EMBL" id="VSWD01000006">
    <property type="protein sequence ID" value="KAK3099559.1"/>
    <property type="molecule type" value="Genomic_DNA"/>
</dbReference>
<dbReference type="GO" id="GO:0016020">
    <property type="term" value="C:membrane"/>
    <property type="evidence" value="ECO:0007669"/>
    <property type="project" value="GOC"/>
</dbReference>
<organism evidence="2 3">
    <name type="scientific">Pinctada imbricata</name>
    <name type="common">Atlantic pearl-oyster</name>
    <name type="synonym">Pinctada martensii</name>
    <dbReference type="NCBI Taxonomy" id="66713"/>
    <lineage>
        <taxon>Eukaryota</taxon>
        <taxon>Metazoa</taxon>
        <taxon>Spiralia</taxon>
        <taxon>Lophotrochozoa</taxon>
        <taxon>Mollusca</taxon>
        <taxon>Bivalvia</taxon>
        <taxon>Autobranchia</taxon>
        <taxon>Pteriomorphia</taxon>
        <taxon>Pterioida</taxon>
        <taxon>Pterioidea</taxon>
        <taxon>Pteriidae</taxon>
        <taxon>Pinctada</taxon>
    </lineage>
</organism>
<feature type="transmembrane region" description="Helical" evidence="1">
    <location>
        <begin position="145"/>
        <end position="166"/>
    </location>
</feature>
<dbReference type="Gene3D" id="3.90.550.20">
    <property type="match status" value="1"/>
</dbReference>
<dbReference type="Proteomes" id="UP001186944">
    <property type="component" value="Unassembled WGS sequence"/>
</dbReference>
<reference evidence="2" key="1">
    <citation type="submission" date="2019-08" db="EMBL/GenBank/DDBJ databases">
        <title>The improved chromosome-level genome for the pearl oyster Pinctada fucata martensii using PacBio sequencing and Hi-C.</title>
        <authorList>
            <person name="Zheng Z."/>
        </authorList>
    </citation>
    <scope>NUCLEOTIDE SEQUENCE</scope>
    <source>
        <strain evidence="2">ZZ-2019</strain>
        <tissue evidence="2">Adductor muscle</tissue>
    </source>
</reference>
<evidence type="ECO:0000313" key="2">
    <source>
        <dbReference type="EMBL" id="KAK3099559.1"/>
    </source>
</evidence>
<comment type="caution">
    <text evidence="2">The sequence shown here is derived from an EMBL/GenBank/DDBJ whole genome shotgun (WGS) entry which is preliminary data.</text>
</comment>
<gene>
    <name evidence="2" type="ORF">FSP39_006240</name>
</gene>
<keyword evidence="3" id="KW-1185">Reference proteome</keyword>
<keyword evidence="1" id="KW-1133">Transmembrane helix</keyword>